<keyword evidence="10" id="KW-0326">Glycosidase</keyword>
<keyword evidence="8" id="KW-0472">Membrane</keyword>
<evidence type="ECO:0000256" key="13">
    <source>
        <dbReference type="SAM" id="MobiDB-lite"/>
    </source>
</evidence>
<dbReference type="STRING" id="86259.A0A4Z1P7Z1"/>
<dbReference type="GO" id="GO:0005975">
    <property type="term" value="P:carbohydrate metabolic process"/>
    <property type="evidence" value="ECO:0007669"/>
    <property type="project" value="InterPro"/>
</dbReference>
<keyword evidence="6 14" id="KW-0732">Signal</keyword>
<comment type="similarity">
    <text evidence="12">Belongs to the glycosyl hydrolase 16 family. CRH1 subfamily.</text>
</comment>
<comment type="catalytic activity">
    <reaction evidence="1">
        <text>Random endo-hydrolysis of N-acetyl-beta-D-glucosaminide (1-&gt;4)-beta-linkages in chitin and chitodextrins.</text>
        <dbReference type="EC" id="3.2.1.14"/>
    </reaction>
</comment>
<keyword evidence="4" id="KW-0328">Glycosyltransferase</keyword>
<dbReference type="Gene3D" id="2.60.120.200">
    <property type="match status" value="1"/>
</dbReference>
<dbReference type="PANTHER" id="PTHR10963:SF27">
    <property type="entry name" value="GLYCOSIDASE-RELATED"/>
    <property type="match status" value="1"/>
</dbReference>
<dbReference type="AlphaFoldDB" id="A0A4Z1P7Z1"/>
<dbReference type="PROSITE" id="PS51762">
    <property type="entry name" value="GH16_2"/>
    <property type="match status" value="1"/>
</dbReference>
<evidence type="ECO:0000313" key="17">
    <source>
        <dbReference type="Proteomes" id="UP000298493"/>
    </source>
</evidence>
<feature type="signal peptide" evidence="14">
    <location>
        <begin position="1"/>
        <end position="19"/>
    </location>
</feature>
<keyword evidence="5" id="KW-0808">Transferase</keyword>
<dbReference type="EC" id="3.2.1.14" evidence="3"/>
<protein>
    <recommendedName>
        <fullName evidence="3">chitinase</fullName>
        <ecNumber evidence="3">3.2.1.14</ecNumber>
    </recommendedName>
</protein>
<evidence type="ECO:0000256" key="7">
    <source>
        <dbReference type="ARBA" id="ARBA00022801"/>
    </source>
</evidence>
<feature type="region of interest" description="Disordered" evidence="13">
    <location>
        <begin position="269"/>
        <end position="353"/>
    </location>
</feature>
<feature type="compositionally biased region" description="Low complexity" evidence="13">
    <location>
        <begin position="303"/>
        <end position="352"/>
    </location>
</feature>
<proteinExistence type="inferred from homology"/>
<evidence type="ECO:0000256" key="8">
    <source>
        <dbReference type="ARBA" id="ARBA00023136"/>
    </source>
</evidence>
<dbReference type="SUPFAM" id="SSF49899">
    <property type="entry name" value="Concanavalin A-like lectins/glucanases"/>
    <property type="match status" value="1"/>
</dbReference>
<dbReference type="GO" id="GO:0016020">
    <property type="term" value="C:membrane"/>
    <property type="evidence" value="ECO:0007669"/>
    <property type="project" value="UniProtKB-SubCell"/>
</dbReference>
<evidence type="ECO:0000256" key="14">
    <source>
        <dbReference type="SAM" id="SignalP"/>
    </source>
</evidence>
<dbReference type="GO" id="GO:0031505">
    <property type="term" value="P:fungal-type cell wall organization"/>
    <property type="evidence" value="ECO:0007669"/>
    <property type="project" value="TreeGrafter"/>
</dbReference>
<dbReference type="InterPro" id="IPR000757">
    <property type="entry name" value="Beta-glucanase-like"/>
</dbReference>
<keyword evidence="11" id="KW-0961">Cell wall biogenesis/degradation</keyword>
<sequence>MFPSLKLAFSLLAATIVQAQTTTECDPLVKTCPNNPALPAKLSSSFSHGMPPGWRQVPCKGSLSYGPGGVSIGYKELEDCTSIETIGMALFGLFEVKMKAAPGKGIVSSVVLQSDVRDEVDWEFLGGEDYRVQSNYFGKGDTTTYDRMIYVPVPNNQAEYHTYGINWTSTQIIWTLNGAPVRTLNYAEAKGGSRFPQTPARLKIGIWAAPTDQPGIVQWAGGVADASKGPFAMTVSDVNIVNYTPGKEYRYKDRTGNWESIEVIKGPAAGMVGPDQETSNSGTVGQPQADSTASATPPMTPKPTGGSLPPSPPLTGGNHSANSSTAASGSAQGTKASNSSAASVSNGATSTSQYGSTSVAIAGLSLLFLAFLA</sequence>
<evidence type="ECO:0000259" key="15">
    <source>
        <dbReference type="PROSITE" id="PS51762"/>
    </source>
</evidence>
<feature type="chain" id="PRO_5021293759" description="chitinase" evidence="14">
    <location>
        <begin position="20"/>
        <end position="373"/>
    </location>
</feature>
<keyword evidence="17" id="KW-1185">Reference proteome</keyword>
<dbReference type="OrthoDB" id="4781at2759"/>
<feature type="compositionally biased region" description="Polar residues" evidence="13">
    <location>
        <begin position="276"/>
        <end position="297"/>
    </location>
</feature>
<dbReference type="GO" id="GO:0009277">
    <property type="term" value="C:fungal-type cell wall"/>
    <property type="evidence" value="ECO:0007669"/>
    <property type="project" value="TreeGrafter"/>
</dbReference>
<dbReference type="Proteomes" id="UP000298493">
    <property type="component" value="Unassembled WGS sequence"/>
</dbReference>
<evidence type="ECO:0000256" key="5">
    <source>
        <dbReference type="ARBA" id="ARBA00022679"/>
    </source>
</evidence>
<dbReference type="PANTHER" id="PTHR10963">
    <property type="entry name" value="GLYCOSYL HYDROLASE-RELATED"/>
    <property type="match status" value="1"/>
</dbReference>
<dbReference type="InterPro" id="IPR013320">
    <property type="entry name" value="ConA-like_dom_sf"/>
</dbReference>
<name>A0A4Z1P7Z1_9PEZI</name>
<evidence type="ECO:0000256" key="6">
    <source>
        <dbReference type="ARBA" id="ARBA00022729"/>
    </source>
</evidence>
<gene>
    <name evidence="16" type="ORF">E6O75_ATG06320</name>
</gene>
<reference evidence="16 17" key="1">
    <citation type="submission" date="2019-04" db="EMBL/GenBank/DDBJ databases">
        <title>High contiguity whole genome sequence and gene annotation resource for two Venturia nashicola isolates.</title>
        <authorList>
            <person name="Prokchorchik M."/>
            <person name="Won K."/>
            <person name="Lee Y."/>
            <person name="Choi E.D."/>
            <person name="Segonzac C."/>
            <person name="Sohn K.H."/>
        </authorList>
    </citation>
    <scope>NUCLEOTIDE SEQUENCE [LARGE SCALE GENOMIC DNA]</scope>
    <source>
        <strain evidence="16 17">PRI2</strain>
    </source>
</reference>
<keyword evidence="7" id="KW-0378">Hydrolase</keyword>
<evidence type="ECO:0000256" key="1">
    <source>
        <dbReference type="ARBA" id="ARBA00000822"/>
    </source>
</evidence>
<comment type="subcellular location">
    <subcellularLocation>
        <location evidence="2">Membrane</location>
    </subcellularLocation>
</comment>
<comment type="caution">
    <text evidence="16">The sequence shown here is derived from an EMBL/GenBank/DDBJ whole genome shotgun (WGS) entry which is preliminary data.</text>
</comment>
<organism evidence="16 17">
    <name type="scientific">Venturia nashicola</name>
    <dbReference type="NCBI Taxonomy" id="86259"/>
    <lineage>
        <taxon>Eukaryota</taxon>
        <taxon>Fungi</taxon>
        <taxon>Dikarya</taxon>
        <taxon>Ascomycota</taxon>
        <taxon>Pezizomycotina</taxon>
        <taxon>Dothideomycetes</taxon>
        <taxon>Pleosporomycetidae</taxon>
        <taxon>Venturiales</taxon>
        <taxon>Venturiaceae</taxon>
        <taxon>Venturia</taxon>
    </lineage>
</organism>
<evidence type="ECO:0000256" key="12">
    <source>
        <dbReference type="ARBA" id="ARBA00038074"/>
    </source>
</evidence>
<evidence type="ECO:0000313" key="16">
    <source>
        <dbReference type="EMBL" id="TID18244.1"/>
    </source>
</evidence>
<dbReference type="Pfam" id="PF00722">
    <property type="entry name" value="Glyco_hydro_16"/>
    <property type="match status" value="1"/>
</dbReference>
<evidence type="ECO:0000256" key="9">
    <source>
        <dbReference type="ARBA" id="ARBA00023180"/>
    </source>
</evidence>
<dbReference type="EMBL" id="SNSC02000014">
    <property type="protein sequence ID" value="TID18244.1"/>
    <property type="molecule type" value="Genomic_DNA"/>
</dbReference>
<dbReference type="GO" id="GO:0016757">
    <property type="term" value="F:glycosyltransferase activity"/>
    <property type="evidence" value="ECO:0007669"/>
    <property type="project" value="UniProtKB-KW"/>
</dbReference>
<dbReference type="GO" id="GO:0008843">
    <property type="term" value="F:endochitinase activity"/>
    <property type="evidence" value="ECO:0007669"/>
    <property type="project" value="UniProtKB-EC"/>
</dbReference>
<keyword evidence="9" id="KW-0325">Glycoprotein</keyword>
<evidence type="ECO:0000256" key="11">
    <source>
        <dbReference type="ARBA" id="ARBA00023316"/>
    </source>
</evidence>
<evidence type="ECO:0000256" key="4">
    <source>
        <dbReference type="ARBA" id="ARBA00022676"/>
    </source>
</evidence>
<evidence type="ECO:0000256" key="2">
    <source>
        <dbReference type="ARBA" id="ARBA00004370"/>
    </source>
</evidence>
<evidence type="ECO:0000256" key="3">
    <source>
        <dbReference type="ARBA" id="ARBA00012729"/>
    </source>
</evidence>
<feature type="domain" description="GH16" evidence="15">
    <location>
        <begin position="44"/>
        <end position="228"/>
    </location>
</feature>
<evidence type="ECO:0000256" key="10">
    <source>
        <dbReference type="ARBA" id="ARBA00023295"/>
    </source>
</evidence>
<accession>A0A4Z1P7Z1</accession>
<dbReference type="InterPro" id="IPR050546">
    <property type="entry name" value="Glycosyl_Hydrlase_16"/>
</dbReference>